<evidence type="ECO:0000313" key="2">
    <source>
        <dbReference type="EMBL" id="MBB2157364.1"/>
    </source>
</evidence>
<dbReference type="RefSeq" id="WP_183116182.1">
    <property type="nucleotide sequence ID" value="NZ_JABEQG010000029.1"/>
</dbReference>
<dbReference type="Pfam" id="PF13155">
    <property type="entry name" value="Toprim_2"/>
    <property type="match status" value="1"/>
</dbReference>
<organism evidence="2 3">
    <name type="scientific">Gluconacetobacter diazotrophicus</name>
    <name type="common">Acetobacter diazotrophicus</name>
    <dbReference type="NCBI Taxonomy" id="33996"/>
    <lineage>
        <taxon>Bacteria</taxon>
        <taxon>Pseudomonadati</taxon>
        <taxon>Pseudomonadota</taxon>
        <taxon>Alphaproteobacteria</taxon>
        <taxon>Acetobacterales</taxon>
        <taxon>Acetobacteraceae</taxon>
        <taxon>Gluconacetobacter</taxon>
    </lineage>
</organism>
<dbReference type="Proteomes" id="UP000550787">
    <property type="component" value="Unassembled WGS sequence"/>
</dbReference>
<proteinExistence type="predicted"/>
<sequence>MARFELTENDRQKIVDGVSCALILEREGYALDKSESTRNCLKYRRGKGEIIIVKAAGQGWWDPGFSQTDPDGKGDVFSLLRRFRPGVWFRDLCVELGALIGLEPEGAVFVREQTRATPTETPAERWAKKRTLRRGTDVWSYLTRERCLPDWVVRRAITTGCVRDGYRAAWFAHQDASGQVCGAELRGPDTHLCLSGSIKTLFRFKPGAAPQVRRMVVCEAAIDALSAAALDPGRTPDTLYVSTAGGMGAETIDALRAHLKEMRDLPGAVLVVGTDDDDAGNRYADRLYDLADDEGVAVDRLLPPDRSKDFNQTLKNMAACAA</sequence>
<gene>
    <name evidence="2" type="ORF">HLH33_13755</name>
</gene>
<dbReference type="InterPro" id="IPR025054">
    <property type="entry name" value="DUF3991"/>
</dbReference>
<feature type="domain" description="DUF3991" evidence="1">
    <location>
        <begin position="140"/>
        <end position="208"/>
    </location>
</feature>
<protein>
    <submittedName>
        <fullName evidence="2">DUF3991 domain-containing protein</fullName>
    </submittedName>
</protein>
<dbReference type="Pfam" id="PF13154">
    <property type="entry name" value="DUF3991"/>
    <property type="match status" value="1"/>
</dbReference>
<dbReference type="AlphaFoldDB" id="A0A7W4NGK5"/>
<name>A0A7W4NGK5_GLUDI</name>
<accession>A0A7W4NGK5</accession>
<comment type="caution">
    <text evidence="2">The sequence shown here is derived from an EMBL/GenBank/DDBJ whole genome shotgun (WGS) entry which is preliminary data.</text>
</comment>
<evidence type="ECO:0000313" key="3">
    <source>
        <dbReference type="Proteomes" id="UP000550787"/>
    </source>
</evidence>
<dbReference type="Gene3D" id="3.40.1360.10">
    <property type="match status" value="1"/>
</dbReference>
<dbReference type="EMBL" id="JABEQG010000029">
    <property type="protein sequence ID" value="MBB2157364.1"/>
    <property type="molecule type" value="Genomic_DNA"/>
</dbReference>
<evidence type="ECO:0000259" key="1">
    <source>
        <dbReference type="Pfam" id="PF13154"/>
    </source>
</evidence>
<reference evidence="2 3" key="1">
    <citation type="submission" date="2020-04" db="EMBL/GenBank/DDBJ databases">
        <title>Description of novel Gluconacetobacter.</title>
        <authorList>
            <person name="Sombolestani A."/>
        </authorList>
    </citation>
    <scope>NUCLEOTIDE SEQUENCE [LARGE SCALE GENOMIC DNA]</scope>
    <source>
        <strain evidence="2 3">LMG 7603</strain>
    </source>
</reference>